<feature type="signal peptide" evidence="3">
    <location>
        <begin position="1"/>
        <end position="18"/>
    </location>
</feature>
<feature type="binding site" evidence="2">
    <location>
        <position position="242"/>
    </location>
    <ligand>
        <name>FAD</name>
        <dbReference type="ChEBI" id="CHEBI:57692"/>
    </ligand>
</feature>
<dbReference type="SUPFAM" id="SSF51905">
    <property type="entry name" value="FAD/NAD(P)-binding domain"/>
    <property type="match status" value="1"/>
</dbReference>
<dbReference type="Gene3D" id="3.30.410.10">
    <property type="entry name" value="Cholesterol Oxidase, domain 2"/>
    <property type="match status" value="1"/>
</dbReference>
<evidence type="ECO:0000256" key="1">
    <source>
        <dbReference type="ARBA" id="ARBA00010790"/>
    </source>
</evidence>
<dbReference type="Proteomes" id="UP000700596">
    <property type="component" value="Unassembled WGS sequence"/>
</dbReference>
<dbReference type="SUPFAM" id="SSF54373">
    <property type="entry name" value="FAD-linked reductases, C-terminal domain"/>
    <property type="match status" value="1"/>
</dbReference>
<keyword evidence="2" id="KW-0285">Flavoprotein</keyword>
<dbReference type="Pfam" id="PF13450">
    <property type="entry name" value="NAD_binding_8"/>
    <property type="match status" value="1"/>
</dbReference>
<dbReference type="Pfam" id="PF00732">
    <property type="entry name" value="GMC_oxred_N"/>
    <property type="match status" value="1"/>
</dbReference>
<dbReference type="InterPro" id="IPR012132">
    <property type="entry name" value="GMC_OxRdtase"/>
</dbReference>
<dbReference type="PANTHER" id="PTHR47190">
    <property type="entry name" value="DEHYDROGENASE, PUTATIVE-RELATED"/>
    <property type="match status" value="1"/>
</dbReference>
<dbReference type="PANTHER" id="PTHR47190:SF2">
    <property type="entry name" value="CELLOBIOSE DEHYDROGENASE (AFU_ORTHOLOGUE AFUA_2G17620)"/>
    <property type="match status" value="1"/>
</dbReference>
<dbReference type="Pfam" id="PF05199">
    <property type="entry name" value="GMC_oxred_C"/>
    <property type="match status" value="1"/>
</dbReference>
<reference evidence="6" key="1">
    <citation type="journal article" date="2021" name="Nat. Commun.">
        <title>Genetic determinants of endophytism in the Arabidopsis root mycobiome.</title>
        <authorList>
            <person name="Mesny F."/>
            <person name="Miyauchi S."/>
            <person name="Thiergart T."/>
            <person name="Pickel B."/>
            <person name="Atanasova L."/>
            <person name="Karlsson M."/>
            <person name="Huettel B."/>
            <person name="Barry K.W."/>
            <person name="Haridas S."/>
            <person name="Chen C."/>
            <person name="Bauer D."/>
            <person name="Andreopoulos W."/>
            <person name="Pangilinan J."/>
            <person name="LaButti K."/>
            <person name="Riley R."/>
            <person name="Lipzen A."/>
            <person name="Clum A."/>
            <person name="Drula E."/>
            <person name="Henrissat B."/>
            <person name="Kohler A."/>
            <person name="Grigoriev I.V."/>
            <person name="Martin F.M."/>
            <person name="Hacquard S."/>
        </authorList>
    </citation>
    <scope>NUCLEOTIDE SEQUENCE</scope>
    <source>
        <strain evidence="6">MPI-CAGE-CH-0243</strain>
    </source>
</reference>
<feature type="binding site" evidence="2">
    <location>
        <begin position="552"/>
        <end position="553"/>
    </location>
    <ligand>
        <name>FAD</name>
        <dbReference type="ChEBI" id="CHEBI:57692"/>
    </ligand>
</feature>
<feature type="chain" id="PRO_5040401264" evidence="3">
    <location>
        <begin position="19"/>
        <end position="573"/>
    </location>
</feature>
<comment type="caution">
    <text evidence="6">The sequence shown here is derived from an EMBL/GenBank/DDBJ whole genome shotgun (WGS) entry which is preliminary data.</text>
</comment>
<keyword evidence="2" id="KW-0274">FAD</keyword>
<keyword evidence="3" id="KW-0732">Signal</keyword>
<feature type="domain" description="Glucose-methanol-choline oxidoreductase N-terminal" evidence="4">
    <location>
        <begin position="105"/>
        <end position="333"/>
    </location>
</feature>
<dbReference type="OrthoDB" id="413885at2759"/>
<dbReference type="EMBL" id="JAGMWT010000007">
    <property type="protein sequence ID" value="KAH7125497.1"/>
    <property type="molecule type" value="Genomic_DNA"/>
</dbReference>
<dbReference type="AlphaFoldDB" id="A0A9P9DUV8"/>
<dbReference type="GO" id="GO:0050660">
    <property type="term" value="F:flavin adenine dinucleotide binding"/>
    <property type="evidence" value="ECO:0007669"/>
    <property type="project" value="InterPro"/>
</dbReference>
<protein>
    <submittedName>
        <fullName evidence="6">Cellobiose dehydrogenase</fullName>
    </submittedName>
</protein>
<gene>
    <name evidence="6" type="ORF">B0J11DRAFT_307774</name>
</gene>
<evidence type="ECO:0000313" key="6">
    <source>
        <dbReference type="EMBL" id="KAH7125497.1"/>
    </source>
</evidence>
<organism evidence="6 7">
    <name type="scientific">Dendryphion nanum</name>
    <dbReference type="NCBI Taxonomy" id="256645"/>
    <lineage>
        <taxon>Eukaryota</taxon>
        <taxon>Fungi</taxon>
        <taxon>Dikarya</taxon>
        <taxon>Ascomycota</taxon>
        <taxon>Pezizomycotina</taxon>
        <taxon>Dothideomycetes</taxon>
        <taxon>Pleosporomycetidae</taxon>
        <taxon>Pleosporales</taxon>
        <taxon>Torulaceae</taxon>
        <taxon>Dendryphion</taxon>
    </lineage>
</organism>
<dbReference type="InterPro" id="IPR053208">
    <property type="entry name" value="GMC_Oxidoreductase_CD"/>
</dbReference>
<sequence length="573" mass="61640">MRFKNFFIGAQIATAALASPLNQTWDYIVVGSGAAGIPLADKLSESGKSVLLIERGWPSTGRWGGTRRPAWLEGTNLTRFDVPALYQYVWGAYPENEGIWCQDYSAPASCILGGGTAINAAEYYLPHEDDFDLHQPPGFRSKDIRSATSRLAARIPWTSFPSADGKSYLTNGSQIALDALTSRSLPNPYPLISANSRPNSKSHHLTLAQYFLRNGERSGPLATYLVTASSRPNFRLLMNTMVSRAVRSGSTVTGVNVESTGPGGFNGTINLNPKGGRLILSAGVFGSSKILFRSGIGPRDQLAIVQSSTDAPYLPKSKDWIELPIGQDLDDAPAIQLGVRKDDIGSFDFDAVYNNPIEADKKLYLEKRSGPLAMIQPSLGPTFWDEIKGDDKNVRRILWNVGTGRVDIGGGQLAGVIGFASSLKSGKTSRGRLGITSTLFMNVTKTPYFNDAGDHDFKALNKSASAVLEIMKTIKGAELFLPPSGVPLELYLREAIRTTPFLSSNHWVGSAHMSASCKDPKAVVDATTKVCGTKNLHVVDAGVINGVPAANPQAVFMVVAEKAAEVILGLGRY</sequence>
<keyword evidence="7" id="KW-1185">Reference proteome</keyword>
<dbReference type="InterPro" id="IPR000172">
    <property type="entry name" value="GMC_OxRdtase_N"/>
</dbReference>
<evidence type="ECO:0000259" key="4">
    <source>
        <dbReference type="Pfam" id="PF00732"/>
    </source>
</evidence>
<evidence type="ECO:0000256" key="2">
    <source>
        <dbReference type="PIRSR" id="PIRSR000137-2"/>
    </source>
</evidence>
<dbReference type="InterPro" id="IPR036188">
    <property type="entry name" value="FAD/NAD-bd_sf"/>
</dbReference>
<comment type="similarity">
    <text evidence="1">Belongs to the GMC oxidoreductase family.</text>
</comment>
<evidence type="ECO:0000256" key="3">
    <source>
        <dbReference type="SAM" id="SignalP"/>
    </source>
</evidence>
<name>A0A9P9DUV8_9PLEO</name>
<dbReference type="GO" id="GO:0016614">
    <property type="term" value="F:oxidoreductase activity, acting on CH-OH group of donors"/>
    <property type="evidence" value="ECO:0007669"/>
    <property type="project" value="InterPro"/>
</dbReference>
<evidence type="ECO:0000313" key="7">
    <source>
        <dbReference type="Proteomes" id="UP000700596"/>
    </source>
</evidence>
<dbReference type="InterPro" id="IPR007867">
    <property type="entry name" value="GMC_OxRtase_C"/>
</dbReference>
<accession>A0A9P9DUV8</accession>
<feature type="domain" description="Glucose-methanol-choline oxidoreductase C-terminal" evidence="5">
    <location>
        <begin position="429"/>
        <end position="560"/>
    </location>
</feature>
<dbReference type="PIRSF" id="PIRSF000137">
    <property type="entry name" value="Alcohol_oxidase"/>
    <property type="match status" value="1"/>
</dbReference>
<evidence type="ECO:0000259" key="5">
    <source>
        <dbReference type="Pfam" id="PF05199"/>
    </source>
</evidence>
<dbReference type="Gene3D" id="3.50.50.60">
    <property type="entry name" value="FAD/NAD(P)-binding domain"/>
    <property type="match status" value="1"/>
</dbReference>
<comment type="cofactor">
    <cofactor evidence="2">
        <name>FAD</name>
        <dbReference type="ChEBI" id="CHEBI:57692"/>
    </cofactor>
</comment>
<proteinExistence type="inferred from homology"/>